<gene>
    <name evidence="2" type="ORF">WMO14_03205</name>
</gene>
<feature type="domain" description="DUF4422" evidence="1">
    <location>
        <begin position="6"/>
        <end position="221"/>
    </location>
</feature>
<reference evidence="2 3" key="1">
    <citation type="submission" date="2024-03" db="EMBL/GenBank/DDBJ databases">
        <title>Human intestinal bacterial collection.</title>
        <authorList>
            <person name="Pauvert C."/>
            <person name="Hitch T.C.A."/>
            <person name="Clavel T."/>
        </authorList>
    </citation>
    <scope>NUCLEOTIDE SEQUENCE [LARGE SCALE GENOMIC DNA]</scope>
    <source>
        <strain evidence="2 3">CLA-AA-H255</strain>
    </source>
</reference>
<evidence type="ECO:0000313" key="2">
    <source>
        <dbReference type="EMBL" id="MEQ2378894.1"/>
    </source>
</evidence>
<protein>
    <submittedName>
        <fullName evidence="2">DUF4422 domain-containing protein</fullName>
    </submittedName>
</protein>
<dbReference type="Pfam" id="PF14393">
    <property type="entry name" value="DUF4422"/>
    <property type="match status" value="1"/>
</dbReference>
<sequence length="259" mass="30599">MGKDIKVIVAAHKKYEMPKDKMYVPVQVGAEGKKDIGYTKDNTGDNISSKNSMYCELTGLYWAWKNLDADYIGLAHYRRHFKGKKKSDNIMDNILSYEEASNLLDKCDVIVPKKRNYMIETIYSHYEHTHHIETLDCTREVIAELYPEYLATFDANMKKTYMHAFNMFIMSRENVNNYCKWLFDILFEVEKRLGDKEYDAFQARYPGRLSELLFDVWMNKNGLNYKEVPFMYTEKINKIKKVKSFLAAKFLKKKYSGSF</sequence>
<organism evidence="2 3">
    <name type="scientific">[Lactobacillus] rogosae</name>
    <dbReference type="NCBI Taxonomy" id="706562"/>
    <lineage>
        <taxon>Bacteria</taxon>
        <taxon>Bacillati</taxon>
        <taxon>Bacillota</taxon>
        <taxon>Clostridia</taxon>
        <taxon>Lachnospirales</taxon>
        <taxon>Lachnospiraceae</taxon>
        <taxon>Lachnospira</taxon>
    </lineage>
</organism>
<dbReference type="EMBL" id="JBBMER010000002">
    <property type="protein sequence ID" value="MEQ2378894.1"/>
    <property type="molecule type" value="Genomic_DNA"/>
</dbReference>
<comment type="caution">
    <text evidence="2">The sequence shown here is derived from an EMBL/GenBank/DDBJ whole genome shotgun (WGS) entry which is preliminary data.</text>
</comment>
<dbReference type="RefSeq" id="WP_022501504.1">
    <property type="nucleotide sequence ID" value="NZ_JBBMER010000002.1"/>
</dbReference>
<evidence type="ECO:0000259" key="1">
    <source>
        <dbReference type="Pfam" id="PF14393"/>
    </source>
</evidence>
<proteinExistence type="predicted"/>
<accession>A0ABV1BTT3</accession>
<dbReference type="Proteomes" id="UP001442364">
    <property type="component" value="Unassembled WGS sequence"/>
</dbReference>
<dbReference type="InterPro" id="IPR025536">
    <property type="entry name" value="DUF4422"/>
</dbReference>
<name>A0ABV1BTT3_9FIRM</name>
<keyword evidence="3" id="KW-1185">Reference proteome</keyword>
<evidence type="ECO:0000313" key="3">
    <source>
        <dbReference type="Proteomes" id="UP001442364"/>
    </source>
</evidence>